<keyword evidence="1" id="KW-1133">Transmembrane helix</keyword>
<dbReference type="EMBL" id="JAJSON010000008">
    <property type="protein sequence ID" value="MCG9970489.1"/>
    <property type="molecule type" value="Genomic_DNA"/>
</dbReference>
<keyword evidence="1" id="KW-0812">Transmembrane</keyword>
<dbReference type="Proteomes" id="UP001139344">
    <property type="component" value="Unassembled WGS sequence"/>
</dbReference>
<name>A0A9X1UW10_9FLAO</name>
<evidence type="ECO:0000313" key="2">
    <source>
        <dbReference type="EMBL" id="MCG9970489.1"/>
    </source>
</evidence>
<proteinExistence type="predicted"/>
<keyword evidence="3" id="KW-1185">Reference proteome</keyword>
<sequence length="456" mass="52783">MAFYLSFAYDLDRSDFIKLAGLYGALFFMSFKLIQVQKHNFWILVSIALIFRLLFIVSLPNLSQDYFRFIWDGRLLANGWNPYEFIPMELIGAQGFTIAQARELLQGMGSLSAGNFTNYAPVNQLIFSFAGWLGPTSILFSVILLRIVIILADFGTLFYGSKLLRSLGLPEYRIFWYILNPFIIIELTGNLHFEGVMVFFLVWSLYLLHKKKWIWSAIIFGLSVSVKLLPLMFLPLLFRYFKTSTSLSRINDSSGTSNSIKRSRPDRCPEVLNIRKLILFYLIVLIIFIAFFSPFYSPEVIQNFTQSIGLWFGKFEFNASIYYIVRWIGFQVKGYNIIETAGLVLAVITFLIILALSFFRKNATTRQLITSMLFAITAYLFLSTTVHPWYLAIPLVLSVFTEFRYMIVWTAVVILSYFTYSNAEFQESLWLLALEYIIVFSFLGWELLKPGKTIKV</sequence>
<keyword evidence="2" id="KW-0328">Glycosyltransferase</keyword>
<comment type="caution">
    <text evidence="2">The sequence shown here is derived from an EMBL/GenBank/DDBJ whole genome shotgun (WGS) entry which is preliminary data.</text>
</comment>
<feature type="transmembrane region" description="Helical" evidence="1">
    <location>
        <begin position="403"/>
        <end position="423"/>
    </location>
</feature>
<feature type="transmembrane region" description="Helical" evidence="1">
    <location>
        <begin position="429"/>
        <end position="448"/>
    </location>
</feature>
<organism evidence="2 3">
    <name type="scientific">Christiangramia crocea</name>
    <dbReference type="NCBI Taxonomy" id="2904124"/>
    <lineage>
        <taxon>Bacteria</taxon>
        <taxon>Pseudomonadati</taxon>
        <taxon>Bacteroidota</taxon>
        <taxon>Flavobacteriia</taxon>
        <taxon>Flavobacteriales</taxon>
        <taxon>Flavobacteriaceae</taxon>
        <taxon>Christiangramia</taxon>
    </lineage>
</organism>
<reference evidence="2" key="1">
    <citation type="submission" date="2021-12" db="EMBL/GenBank/DDBJ databases">
        <title>Description of Gramella crocea sp. nov., a new bacterium isolated from activated sludge.</title>
        <authorList>
            <person name="Zhang X."/>
        </authorList>
    </citation>
    <scope>NUCLEOTIDE SEQUENCE</scope>
    <source>
        <strain evidence="2">YB25</strain>
    </source>
</reference>
<feature type="transmembrane region" description="Helical" evidence="1">
    <location>
        <begin position="172"/>
        <end position="193"/>
    </location>
</feature>
<feature type="transmembrane region" description="Helical" evidence="1">
    <location>
        <begin position="16"/>
        <end position="34"/>
    </location>
</feature>
<protein>
    <submittedName>
        <fullName evidence="2">Mannosyltransferase</fullName>
    </submittedName>
</protein>
<feature type="transmembrane region" description="Helical" evidence="1">
    <location>
        <begin position="337"/>
        <end position="359"/>
    </location>
</feature>
<keyword evidence="2" id="KW-0808">Transferase</keyword>
<dbReference type="GO" id="GO:0016758">
    <property type="term" value="F:hexosyltransferase activity"/>
    <property type="evidence" value="ECO:0007669"/>
    <property type="project" value="InterPro"/>
</dbReference>
<feature type="transmembrane region" description="Helical" evidence="1">
    <location>
        <begin position="277"/>
        <end position="296"/>
    </location>
</feature>
<feature type="transmembrane region" description="Helical" evidence="1">
    <location>
        <begin position="138"/>
        <end position="160"/>
    </location>
</feature>
<dbReference type="Pfam" id="PF26314">
    <property type="entry name" value="MptA_B_family"/>
    <property type="match status" value="1"/>
</dbReference>
<evidence type="ECO:0000313" key="3">
    <source>
        <dbReference type="Proteomes" id="UP001139344"/>
    </source>
</evidence>
<accession>A0A9X1UW10</accession>
<dbReference type="RefSeq" id="WP_240095849.1">
    <property type="nucleotide sequence ID" value="NZ_JAJSON010000008.1"/>
</dbReference>
<gene>
    <name evidence="2" type="ORF">LU635_02480</name>
</gene>
<feature type="transmembrane region" description="Helical" evidence="1">
    <location>
        <begin position="213"/>
        <end position="238"/>
    </location>
</feature>
<dbReference type="AlphaFoldDB" id="A0A9X1UW10"/>
<feature type="transmembrane region" description="Helical" evidence="1">
    <location>
        <begin position="41"/>
        <end position="59"/>
    </location>
</feature>
<feature type="transmembrane region" description="Helical" evidence="1">
    <location>
        <begin position="371"/>
        <end position="391"/>
    </location>
</feature>
<evidence type="ECO:0000256" key="1">
    <source>
        <dbReference type="SAM" id="Phobius"/>
    </source>
</evidence>
<keyword evidence="1" id="KW-0472">Membrane</keyword>